<reference evidence="1 2" key="1">
    <citation type="submission" date="2014-04" db="EMBL/GenBank/DDBJ databases">
        <authorList>
            <consortium name="DOE Joint Genome Institute"/>
            <person name="Kuo A."/>
            <person name="Gay G."/>
            <person name="Dore J."/>
            <person name="Kohler A."/>
            <person name="Nagy L.G."/>
            <person name="Floudas D."/>
            <person name="Copeland A."/>
            <person name="Barry K.W."/>
            <person name="Cichocki N."/>
            <person name="Veneault-Fourrey C."/>
            <person name="LaButti K."/>
            <person name="Lindquist E.A."/>
            <person name="Lipzen A."/>
            <person name="Lundell T."/>
            <person name="Morin E."/>
            <person name="Murat C."/>
            <person name="Sun H."/>
            <person name="Tunlid A."/>
            <person name="Henrissat B."/>
            <person name="Grigoriev I.V."/>
            <person name="Hibbett D.S."/>
            <person name="Martin F."/>
            <person name="Nordberg H.P."/>
            <person name="Cantor M.N."/>
            <person name="Hua S.X."/>
        </authorList>
    </citation>
    <scope>NUCLEOTIDE SEQUENCE [LARGE SCALE GENOMIC DNA]</scope>
    <source>
        <strain evidence="2">h7</strain>
    </source>
</reference>
<name>A0A0C2YD03_HEBCY</name>
<organism evidence="1 2">
    <name type="scientific">Hebeloma cylindrosporum</name>
    <dbReference type="NCBI Taxonomy" id="76867"/>
    <lineage>
        <taxon>Eukaryota</taxon>
        <taxon>Fungi</taxon>
        <taxon>Dikarya</taxon>
        <taxon>Basidiomycota</taxon>
        <taxon>Agaricomycotina</taxon>
        <taxon>Agaricomycetes</taxon>
        <taxon>Agaricomycetidae</taxon>
        <taxon>Agaricales</taxon>
        <taxon>Agaricineae</taxon>
        <taxon>Hymenogastraceae</taxon>
        <taxon>Hebeloma</taxon>
    </lineage>
</organism>
<protein>
    <submittedName>
        <fullName evidence="1">Uncharacterized protein</fullName>
    </submittedName>
</protein>
<proteinExistence type="predicted"/>
<reference evidence="2" key="2">
    <citation type="submission" date="2015-01" db="EMBL/GenBank/DDBJ databases">
        <title>Evolutionary Origins and Diversification of the Mycorrhizal Mutualists.</title>
        <authorList>
            <consortium name="DOE Joint Genome Institute"/>
            <consortium name="Mycorrhizal Genomics Consortium"/>
            <person name="Kohler A."/>
            <person name="Kuo A."/>
            <person name="Nagy L.G."/>
            <person name="Floudas D."/>
            <person name="Copeland A."/>
            <person name="Barry K.W."/>
            <person name="Cichocki N."/>
            <person name="Veneault-Fourrey C."/>
            <person name="LaButti K."/>
            <person name="Lindquist E.A."/>
            <person name="Lipzen A."/>
            <person name="Lundell T."/>
            <person name="Morin E."/>
            <person name="Murat C."/>
            <person name="Riley R."/>
            <person name="Ohm R."/>
            <person name="Sun H."/>
            <person name="Tunlid A."/>
            <person name="Henrissat B."/>
            <person name="Grigoriev I.V."/>
            <person name="Hibbett D.S."/>
            <person name="Martin F."/>
        </authorList>
    </citation>
    <scope>NUCLEOTIDE SEQUENCE [LARGE SCALE GENOMIC DNA]</scope>
    <source>
        <strain evidence="2">h7</strain>
    </source>
</reference>
<accession>A0A0C2YD03</accession>
<dbReference type="HOGENOM" id="CLU_1602933_0_0_1"/>
<evidence type="ECO:0000313" key="1">
    <source>
        <dbReference type="EMBL" id="KIM38912.1"/>
    </source>
</evidence>
<evidence type="ECO:0000313" key="2">
    <source>
        <dbReference type="Proteomes" id="UP000053424"/>
    </source>
</evidence>
<sequence>MIPKIENKHPPLRILLKASTFLRRSLALFRKKAIQKRTKKRTVHQVCDSPREVESRRTVWVNHLAISNIRNVGVVMNPGPGKREDFENTHSYKSCDSQGRGRVYRHNPRRDYEDITRVCSNGLQEKRSGNRNIALRQYGVPGALMERKERKERRIGEWDDNRHHSF</sequence>
<gene>
    <name evidence="1" type="ORF">M413DRAFT_12526</name>
</gene>
<dbReference type="AlphaFoldDB" id="A0A0C2YD03"/>
<dbReference type="EMBL" id="KN831788">
    <property type="protein sequence ID" value="KIM38912.1"/>
    <property type="molecule type" value="Genomic_DNA"/>
</dbReference>
<keyword evidence="2" id="KW-1185">Reference proteome</keyword>
<dbReference type="Proteomes" id="UP000053424">
    <property type="component" value="Unassembled WGS sequence"/>
</dbReference>